<dbReference type="GO" id="GO:0009922">
    <property type="term" value="F:fatty acid elongase activity"/>
    <property type="evidence" value="ECO:0007669"/>
    <property type="project" value="UniProtKB-EC"/>
</dbReference>
<evidence type="ECO:0000256" key="7">
    <source>
        <dbReference type="ARBA" id="ARBA00022989"/>
    </source>
</evidence>
<evidence type="ECO:0000256" key="10">
    <source>
        <dbReference type="ARBA" id="ARBA00023160"/>
    </source>
</evidence>
<evidence type="ECO:0000256" key="3">
    <source>
        <dbReference type="ARBA" id="ARBA00022516"/>
    </source>
</evidence>
<dbReference type="GO" id="GO:0019367">
    <property type="term" value="P:fatty acid elongation, saturated fatty acid"/>
    <property type="evidence" value="ECO:0007669"/>
    <property type="project" value="TreeGrafter"/>
</dbReference>
<proteinExistence type="inferred from homology"/>
<dbReference type="PANTHER" id="PTHR11157:SF134">
    <property type="entry name" value="ELONGATION OF FATTY ACIDS PROTEIN 1-RELATED"/>
    <property type="match status" value="1"/>
</dbReference>
<keyword evidence="7 12" id="KW-1133">Transmembrane helix</keyword>
<dbReference type="EC" id="2.3.1.199" evidence="12"/>
<keyword evidence="9 12" id="KW-0472">Membrane</keyword>
<dbReference type="AlphaFoldDB" id="A0A3M6U3Q1"/>
<keyword evidence="14" id="KW-1185">Reference proteome</keyword>
<sequence length="253" mass="29533">MESRAEKYLNFFKAVVGLRSFPVAIIYLILIPSSLLWKKYTSPLGLHKVLVAYNFLCSALSLYSFAVIVKAYYQGGLLYVFAMEHDADVKHAFTIYLFTKHLELLDTVFMILRHRQRQITFLHVQQYGRARRPPRNHQVYHHASILLLSDYACHFTPWPAIGVMLGMNSFVHVFLYLYYGQAALNPTQRPQWKKTMTQLQMVQFVVGIVHSSFGYAHHGFCVYSIFYGLSMLGLFGNFYYQAFIRVRREKKSE</sequence>
<feature type="transmembrane region" description="Helical" evidence="12">
    <location>
        <begin position="158"/>
        <end position="179"/>
    </location>
</feature>
<evidence type="ECO:0000313" key="13">
    <source>
        <dbReference type="EMBL" id="RMX48108.1"/>
    </source>
</evidence>
<evidence type="ECO:0000256" key="8">
    <source>
        <dbReference type="ARBA" id="ARBA00023098"/>
    </source>
</evidence>
<comment type="similarity">
    <text evidence="2 12">Belongs to the ELO family.</text>
</comment>
<reference evidence="13 14" key="1">
    <citation type="journal article" date="2018" name="Sci. Rep.">
        <title>Comparative analysis of the Pocillopora damicornis genome highlights role of immune system in coral evolution.</title>
        <authorList>
            <person name="Cunning R."/>
            <person name="Bay R.A."/>
            <person name="Gillette P."/>
            <person name="Baker A.C."/>
            <person name="Traylor-Knowles N."/>
        </authorList>
    </citation>
    <scope>NUCLEOTIDE SEQUENCE [LARGE SCALE GENOMIC DNA]</scope>
    <source>
        <strain evidence="13">RSMAS</strain>
        <tissue evidence="13">Whole animal</tissue>
    </source>
</reference>
<keyword evidence="8 12" id="KW-0443">Lipid metabolism</keyword>
<keyword evidence="4 12" id="KW-0808">Transferase</keyword>
<evidence type="ECO:0000256" key="4">
    <source>
        <dbReference type="ARBA" id="ARBA00022679"/>
    </source>
</evidence>
<feature type="transmembrane region" description="Helical" evidence="12">
    <location>
        <begin position="20"/>
        <end position="37"/>
    </location>
</feature>
<dbReference type="Proteomes" id="UP000275408">
    <property type="component" value="Unassembled WGS sequence"/>
</dbReference>
<comment type="caution">
    <text evidence="13">The sequence shown here is derived from an EMBL/GenBank/DDBJ whole genome shotgun (WGS) entry which is preliminary data.</text>
</comment>
<evidence type="ECO:0000313" key="14">
    <source>
        <dbReference type="Proteomes" id="UP000275408"/>
    </source>
</evidence>
<dbReference type="GO" id="GO:0042761">
    <property type="term" value="P:very long-chain fatty acid biosynthetic process"/>
    <property type="evidence" value="ECO:0007669"/>
    <property type="project" value="TreeGrafter"/>
</dbReference>
<evidence type="ECO:0000256" key="5">
    <source>
        <dbReference type="ARBA" id="ARBA00022692"/>
    </source>
</evidence>
<feature type="transmembrane region" description="Helical" evidence="12">
    <location>
        <begin position="199"/>
        <end position="216"/>
    </location>
</feature>
<comment type="catalytic activity">
    <reaction evidence="11 12">
        <text>a very-long-chain acyl-CoA + malonyl-CoA + H(+) = a very-long-chain 3-oxoacyl-CoA + CO2 + CoA</text>
        <dbReference type="Rhea" id="RHEA:32727"/>
        <dbReference type="ChEBI" id="CHEBI:15378"/>
        <dbReference type="ChEBI" id="CHEBI:16526"/>
        <dbReference type="ChEBI" id="CHEBI:57287"/>
        <dbReference type="ChEBI" id="CHEBI:57384"/>
        <dbReference type="ChEBI" id="CHEBI:90725"/>
        <dbReference type="ChEBI" id="CHEBI:90736"/>
        <dbReference type="EC" id="2.3.1.199"/>
    </reaction>
</comment>
<dbReference type="GO" id="GO:0034625">
    <property type="term" value="P:fatty acid elongation, monounsaturated fatty acid"/>
    <property type="evidence" value="ECO:0007669"/>
    <property type="project" value="TreeGrafter"/>
</dbReference>
<evidence type="ECO:0000256" key="12">
    <source>
        <dbReference type="RuleBase" id="RU361115"/>
    </source>
</evidence>
<comment type="subcellular location">
    <subcellularLocation>
        <location evidence="1">Membrane</location>
        <topology evidence="1">Multi-pass membrane protein</topology>
    </subcellularLocation>
</comment>
<dbReference type="GO" id="GO:0034626">
    <property type="term" value="P:fatty acid elongation, polyunsaturated fatty acid"/>
    <property type="evidence" value="ECO:0007669"/>
    <property type="project" value="TreeGrafter"/>
</dbReference>
<dbReference type="GO" id="GO:0030148">
    <property type="term" value="P:sphingolipid biosynthetic process"/>
    <property type="evidence" value="ECO:0007669"/>
    <property type="project" value="TreeGrafter"/>
</dbReference>
<dbReference type="EMBL" id="RCHS01002311">
    <property type="protein sequence ID" value="RMX48108.1"/>
    <property type="molecule type" value="Genomic_DNA"/>
</dbReference>
<evidence type="ECO:0000256" key="1">
    <source>
        <dbReference type="ARBA" id="ARBA00004141"/>
    </source>
</evidence>
<feature type="transmembrane region" description="Helical" evidence="12">
    <location>
        <begin position="49"/>
        <end position="73"/>
    </location>
</feature>
<dbReference type="Pfam" id="PF01151">
    <property type="entry name" value="ELO"/>
    <property type="match status" value="2"/>
</dbReference>
<dbReference type="GO" id="GO:0005789">
    <property type="term" value="C:endoplasmic reticulum membrane"/>
    <property type="evidence" value="ECO:0007669"/>
    <property type="project" value="TreeGrafter"/>
</dbReference>
<keyword evidence="10 12" id="KW-0275">Fatty acid biosynthesis</keyword>
<evidence type="ECO:0000256" key="6">
    <source>
        <dbReference type="ARBA" id="ARBA00022832"/>
    </source>
</evidence>
<gene>
    <name evidence="13" type="ORF">pdam_00002601</name>
</gene>
<evidence type="ECO:0000256" key="2">
    <source>
        <dbReference type="ARBA" id="ARBA00007263"/>
    </source>
</evidence>
<name>A0A3M6U3Q1_POCDA</name>
<keyword evidence="5 12" id="KW-0812">Transmembrane</keyword>
<dbReference type="InterPro" id="IPR002076">
    <property type="entry name" value="ELO_fam"/>
</dbReference>
<accession>A0A3M6U3Q1</accession>
<protein>
    <recommendedName>
        <fullName evidence="12">Elongation of very long chain fatty acids protein</fullName>
        <ecNumber evidence="12">2.3.1.199</ecNumber>
    </recommendedName>
    <alternativeName>
        <fullName evidence="12">Very-long-chain 3-oxoacyl-CoA synthase</fullName>
    </alternativeName>
</protein>
<feature type="transmembrane region" description="Helical" evidence="12">
    <location>
        <begin position="222"/>
        <end position="240"/>
    </location>
</feature>
<keyword evidence="6 12" id="KW-0276">Fatty acid metabolism</keyword>
<dbReference type="OrthoDB" id="434092at2759"/>
<evidence type="ECO:0000256" key="9">
    <source>
        <dbReference type="ARBA" id="ARBA00023136"/>
    </source>
</evidence>
<organism evidence="13 14">
    <name type="scientific">Pocillopora damicornis</name>
    <name type="common">Cauliflower coral</name>
    <name type="synonym">Millepora damicornis</name>
    <dbReference type="NCBI Taxonomy" id="46731"/>
    <lineage>
        <taxon>Eukaryota</taxon>
        <taxon>Metazoa</taxon>
        <taxon>Cnidaria</taxon>
        <taxon>Anthozoa</taxon>
        <taxon>Hexacorallia</taxon>
        <taxon>Scleractinia</taxon>
        <taxon>Astrocoeniina</taxon>
        <taxon>Pocilloporidae</taxon>
        <taxon>Pocillopora</taxon>
    </lineage>
</organism>
<dbReference type="PANTHER" id="PTHR11157">
    <property type="entry name" value="FATTY ACID ACYL TRANSFERASE-RELATED"/>
    <property type="match status" value="1"/>
</dbReference>
<evidence type="ECO:0000256" key="11">
    <source>
        <dbReference type="ARBA" id="ARBA00047375"/>
    </source>
</evidence>
<keyword evidence="3 12" id="KW-0444">Lipid biosynthesis</keyword>